<feature type="region of interest" description="Disordered" evidence="1">
    <location>
        <begin position="245"/>
        <end position="274"/>
    </location>
</feature>
<proteinExistence type="predicted"/>
<dbReference type="RefSeq" id="WP_344081365.1">
    <property type="nucleotide sequence ID" value="NZ_BAAALS010000012.1"/>
</dbReference>
<organism evidence="2 3">
    <name type="scientific">Luedemannella helvata</name>
    <dbReference type="NCBI Taxonomy" id="349315"/>
    <lineage>
        <taxon>Bacteria</taxon>
        <taxon>Bacillati</taxon>
        <taxon>Actinomycetota</taxon>
        <taxon>Actinomycetes</taxon>
        <taxon>Micromonosporales</taxon>
        <taxon>Micromonosporaceae</taxon>
        <taxon>Luedemannella</taxon>
    </lineage>
</organism>
<comment type="caution">
    <text evidence="2">The sequence shown here is derived from an EMBL/GenBank/DDBJ whole genome shotgun (WGS) entry which is preliminary data.</text>
</comment>
<keyword evidence="3" id="KW-1185">Reference proteome</keyword>
<protein>
    <submittedName>
        <fullName evidence="2">Uncharacterized protein</fullName>
    </submittedName>
</protein>
<accession>A0ABP4WQE8</accession>
<sequence length="274" mass="30498">MDSNTLIALASAGLSALTAIGAGVVGTRSTIQTRRLEHELARELRQETRTEQAERVMRQYRDPLLQAANTLQGRLFNIVRLNYLDHYLHCGDPGEERYARDYTVFAIAEYLCWVEILAKELRFLDAGDLAGNKALLAQLDLIQVTFQSDRLPEAFRVFRGRQRAIGELMMVPTGAVDGPRHECRGFAAFSRALDDDPVFAAWFAPLHADVYRLVGAKPEQVTRLVLLQRQLIELIDFLDPEHTRLPTPHRAQLPPPELASAGSAGAGGGEGWRG</sequence>
<dbReference type="Proteomes" id="UP001500655">
    <property type="component" value="Unassembled WGS sequence"/>
</dbReference>
<dbReference type="EMBL" id="BAAALS010000012">
    <property type="protein sequence ID" value="GAA1755416.1"/>
    <property type="molecule type" value="Genomic_DNA"/>
</dbReference>
<evidence type="ECO:0000313" key="3">
    <source>
        <dbReference type="Proteomes" id="UP001500655"/>
    </source>
</evidence>
<name>A0ABP4WQE8_9ACTN</name>
<evidence type="ECO:0000313" key="2">
    <source>
        <dbReference type="EMBL" id="GAA1755416.1"/>
    </source>
</evidence>
<gene>
    <name evidence="2" type="ORF">GCM10009681_28190</name>
</gene>
<reference evidence="3" key="1">
    <citation type="journal article" date="2019" name="Int. J. Syst. Evol. Microbiol.">
        <title>The Global Catalogue of Microorganisms (GCM) 10K type strain sequencing project: providing services to taxonomists for standard genome sequencing and annotation.</title>
        <authorList>
            <consortium name="The Broad Institute Genomics Platform"/>
            <consortium name="The Broad Institute Genome Sequencing Center for Infectious Disease"/>
            <person name="Wu L."/>
            <person name="Ma J."/>
        </authorList>
    </citation>
    <scope>NUCLEOTIDE SEQUENCE [LARGE SCALE GENOMIC DNA]</scope>
    <source>
        <strain evidence="3">JCM 13249</strain>
    </source>
</reference>
<evidence type="ECO:0000256" key="1">
    <source>
        <dbReference type="SAM" id="MobiDB-lite"/>
    </source>
</evidence>
<feature type="compositionally biased region" description="Gly residues" evidence="1">
    <location>
        <begin position="264"/>
        <end position="274"/>
    </location>
</feature>